<dbReference type="AlphaFoldDB" id="I4EIL8"/>
<gene>
    <name evidence="2" type="ORF">NITHO_3540005</name>
</gene>
<keyword evidence="1" id="KW-1133">Transmembrane helix</keyword>
<keyword evidence="1" id="KW-0812">Transmembrane</keyword>
<name>I4EIL8_9BACT</name>
<accession>I4EIL8</accession>
<dbReference type="EMBL" id="CAGS01000284">
    <property type="protein sequence ID" value="CCF84530.1"/>
    <property type="molecule type" value="Genomic_DNA"/>
</dbReference>
<dbReference type="Proteomes" id="UP000004221">
    <property type="component" value="Unassembled WGS sequence"/>
</dbReference>
<feature type="transmembrane region" description="Helical" evidence="1">
    <location>
        <begin position="20"/>
        <end position="39"/>
    </location>
</feature>
<protein>
    <submittedName>
        <fullName evidence="2">Uncharacterized protein</fullName>
    </submittedName>
</protein>
<keyword evidence="1" id="KW-0472">Membrane</keyword>
<keyword evidence="3" id="KW-1185">Reference proteome</keyword>
<evidence type="ECO:0000313" key="3">
    <source>
        <dbReference type="Proteomes" id="UP000004221"/>
    </source>
</evidence>
<reference evidence="2 3" key="1">
    <citation type="journal article" date="2012" name="ISME J.">
        <title>Nitrification expanded: discovery, physiology and genomics of a nitrite-oxidizing bacterium from the phylum Chloroflexi.</title>
        <authorList>
            <person name="Sorokin D.Y."/>
            <person name="Lucker S."/>
            <person name="Vejmelkova D."/>
            <person name="Kostrikina N.A."/>
            <person name="Kleerebezem R."/>
            <person name="Rijpstra W.I."/>
            <person name="Damste J.S."/>
            <person name="Le Paslier D."/>
            <person name="Muyzer G."/>
            <person name="Wagner M."/>
            <person name="van Loosdrecht M.C."/>
            <person name="Daims H."/>
        </authorList>
    </citation>
    <scope>NUCLEOTIDE SEQUENCE [LARGE SCALE GENOMIC DNA]</scope>
    <source>
        <strain evidence="3">none</strain>
    </source>
</reference>
<sequence length="64" mass="6876">MPSLPQVMPLTGAAVDPVQLALIGMALLGVALLLSGIGMRRRNAITTLNHERGNGEDNARWWPN</sequence>
<comment type="caution">
    <text evidence="2">The sequence shown here is derived from an EMBL/GenBank/DDBJ whole genome shotgun (WGS) entry which is preliminary data.</text>
</comment>
<organism evidence="2 3">
    <name type="scientific">Nitrolancea hollandica Lb</name>
    <dbReference type="NCBI Taxonomy" id="1129897"/>
    <lineage>
        <taxon>Bacteria</taxon>
        <taxon>Pseudomonadati</taxon>
        <taxon>Thermomicrobiota</taxon>
        <taxon>Thermomicrobia</taxon>
        <taxon>Sphaerobacterales</taxon>
        <taxon>Sphaerobacterineae</taxon>
        <taxon>Sphaerobacteraceae</taxon>
        <taxon>Nitrolancea</taxon>
    </lineage>
</organism>
<evidence type="ECO:0000313" key="2">
    <source>
        <dbReference type="EMBL" id="CCF84530.1"/>
    </source>
</evidence>
<evidence type="ECO:0000256" key="1">
    <source>
        <dbReference type="SAM" id="Phobius"/>
    </source>
</evidence>
<proteinExistence type="predicted"/>